<comment type="caution">
    <text evidence="1">The sequence shown here is derived from an EMBL/GenBank/DDBJ whole genome shotgun (WGS) entry which is preliminary data.</text>
</comment>
<evidence type="ECO:0000313" key="1">
    <source>
        <dbReference type="EMBL" id="GAA4003009.1"/>
    </source>
</evidence>
<evidence type="ECO:0008006" key="3">
    <source>
        <dbReference type="Google" id="ProtNLM"/>
    </source>
</evidence>
<dbReference type="EMBL" id="BAAAZX010000013">
    <property type="protein sequence ID" value="GAA4003009.1"/>
    <property type="molecule type" value="Genomic_DNA"/>
</dbReference>
<sequence length="108" mass="11988">MPVVPAGLPDYIRNMAEKVKFSVSIDAGLGEALRQHAEAEDEQISTVVSRALEAYLGHRKRMRDGREAMVEYQEQYGMFTEEERAKARARVADLMGWSESGTPGAQSA</sequence>
<dbReference type="Proteomes" id="UP001500456">
    <property type="component" value="Unassembled WGS sequence"/>
</dbReference>
<accession>A0ABP7RVV5</accession>
<name>A0ABP7RVV5_9ACTN</name>
<organism evidence="1 2">
    <name type="scientific">Streptomyces plumbiresistens</name>
    <dbReference type="NCBI Taxonomy" id="511811"/>
    <lineage>
        <taxon>Bacteria</taxon>
        <taxon>Bacillati</taxon>
        <taxon>Actinomycetota</taxon>
        <taxon>Actinomycetes</taxon>
        <taxon>Kitasatosporales</taxon>
        <taxon>Streptomycetaceae</taxon>
        <taxon>Streptomyces</taxon>
    </lineage>
</organism>
<proteinExistence type="predicted"/>
<reference evidence="2" key="1">
    <citation type="journal article" date="2019" name="Int. J. Syst. Evol. Microbiol.">
        <title>The Global Catalogue of Microorganisms (GCM) 10K type strain sequencing project: providing services to taxonomists for standard genome sequencing and annotation.</title>
        <authorList>
            <consortium name="The Broad Institute Genomics Platform"/>
            <consortium name="The Broad Institute Genome Sequencing Center for Infectious Disease"/>
            <person name="Wu L."/>
            <person name="Ma J."/>
        </authorList>
    </citation>
    <scope>NUCLEOTIDE SEQUENCE [LARGE SCALE GENOMIC DNA]</scope>
    <source>
        <strain evidence="2">JCM 16924</strain>
    </source>
</reference>
<evidence type="ECO:0000313" key="2">
    <source>
        <dbReference type="Proteomes" id="UP001500456"/>
    </source>
</evidence>
<protein>
    <recommendedName>
        <fullName evidence="3">Ribbon-helix-helix protein CopG domain-containing protein</fullName>
    </recommendedName>
</protein>
<gene>
    <name evidence="1" type="ORF">GCM10022232_47470</name>
</gene>
<keyword evidence="2" id="KW-1185">Reference proteome</keyword>